<keyword evidence="3 5" id="KW-1133">Transmembrane helix</keyword>
<keyword evidence="4 5" id="KW-0472">Membrane</keyword>
<dbReference type="EMBL" id="CAJNOC010002061">
    <property type="protein sequence ID" value="CAF0910093.1"/>
    <property type="molecule type" value="Genomic_DNA"/>
</dbReference>
<evidence type="ECO:0000313" key="6">
    <source>
        <dbReference type="EMBL" id="CAF0910093.1"/>
    </source>
</evidence>
<dbReference type="InterPro" id="IPR004752">
    <property type="entry name" value="AmpG_permease/AT-1"/>
</dbReference>
<keyword evidence="7" id="KW-1185">Reference proteome</keyword>
<accession>A0A814A7L9</accession>
<sequence>MELQASEQERNQKSLIKRIRELNLKTVAYLTFLYILQGIPVGISTAIPLILSSKKVTYSYQGIYSFTRWPFSVRILWAPIIDRFFIQKIGRRKTWIFICQFMSGFLMLSTASLVDAVISTDMANRKSGIYILTAIFTVLVVLSATNDITLDAWSIDLLPEKNAGLQSLCNSVGMSIGIFIGGSGFLIFEAAEFSNKIRTFFNVKNQHYGLISIQKLFYIMGTALVITSISILKFKSEQSQKKLKTDEEQALVQKNAHLTSNFSIIDTYKLLWKILFIKPIRIWIILMITHRFAFSVESAFNIKLVEKGVAREKLSLIGAILSPIMSWLPLILIDLISRTKPLKLFRSFFILKMVCIAAFGIFLFFFDHFRDNNGKFSLVFYIILAIWKLVDGFFSSATSISLGSFNAHISDRLISGIYMTFLSFWPNIGANISRTSILFILNLITIPNCERDSKFGNITNTTFLGQRNSHKNQCSSLFEPIYPLTLVVCIFAAIWLLLSTKYFNRLQKLAKSEWEIKLES</sequence>
<evidence type="ECO:0000256" key="3">
    <source>
        <dbReference type="ARBA" id="ARBA00022989"/>
    </source>
</evidence>
<evidence type="ECO:0000256" key="2">
    <source>
        <dbReference type="ARBA" id="ARBA00022692"/>
    </source>
</evidence>
<feature type="transmembrane region" description="Helical" evidence="5">
    <location>
        <begin position="27"/>
        <end position="51"/>
    </location>
</feature>
<comment type="subcellular location">
    <subcellularLocation>
        <location evidence="1">Membrane</location>
        <topology evidence="1">Multi-pass membrane protein</topology>
    </subcellularLocation>
</comment>
<evidence type="ECO:0008006" key="8">
    <source>
        <dbReference type="Google" id="ProtNLM"/>
    </source>
</evidence>
<dbReference type="Gene3D" id="1.20.1250.20">
    <property type="entry name" value="MFS general substrate transporter like domains"/>
    <property type="match status" value="1"/>
</dbReference>
<feature type="transmembrane region" description="Helical" evidence="5">
    <location>
        <begin position="481"/>
        <end position="498"/>
    </location>
</feature>
<dbReference type="PANTHER" id="PTHR12778">
    <property type="entry name" value="SOLUTE CARRIER FAMILY 33 ACETYL-COA TRANSPORTER -RELATED"/>
    <property type="match status" value="1"/>
</dbReference>
<dbReference type="InterPro" id="IPR024371">
    <property type="entry name" value="AcetylCoA_trans_1-like"/>
</dbReference>
<comment type="caution">
    <text evidence="6">The sequence shown here is derived from an EMBL/GenBank/DDBJ whole genome shotgun (WGS) entry which is preliminary data.</text>
</comment>
<feature type="transmembrane region" description="Helical" evidence="5">
    <location>
        <begin position="348"/>
        <end position="366"/>
    </location>
</feature>
<reference evidence="6" key="1">
    <citation type="submission" date="2021-02" db="EMBL/GenBank/DDBJ databases">
        <authorList>
            <person name="Nowell W R."/>
        </authorList>
    </citation>
    <scope>NUCLEOTIDE SEQUENCE</scope>
    <source>
        <strain evidence="6">Ploen Becks lab</strain>
    </source>
</reference>
<feature type="transmembrane region" description="Helical" evidence="5">
    <location>
        <begin position="168"/>
        <end position="188"/>
    </location>
</feature>
<feature type="transmembrane region" description="Helical" evidence="5">
    <location>
        <begin position="129"/>
        <end position="148"/>
    </location>
</feature>
<feature type="transmembrane region" description="Helical" evidence="5">
    <location>
        <begin position="417"/>
        <end position="444"/>
    </location>
</feature>
<name>A0A814A7L9_9BILA</name>
<dbReference type="SUPFAM" id="SSF103473">
    <property type="entry name" value="MFS general substrate transporter"/>
    <property type="match status" value="1"/>
</dbReference>
<dbReference type="PANTHER" id="PTHR12778:SF9">
    <property type="entry name" value="ACETYL-COENZYME A TRANSPORTER 1"/>
    <property type="match status" value="1"/>
</dbReference>
<feature type="transmembrane region" description="Helical" evidence="5">
    <location>
        <begin position="208"/>
        <end position="232"/>
    </location>
</feature>
<organism evidence="6 7">
    <name type="scientific">Brachionus calyciflorus</name>
    <dbReference type="NCBI Taxonomy" id="104777"/>
    <lineage>
        <taxon>Eukaryota</taxon>
        <taxon>Metazoa</taxon>
        <taxon>Spiralia</taxon>
        <taxon>Gnathifera</taxon>
        <taxon>Rotifera</taxon>
        <taxon>Eurotatoria</taxon>
        <taxon>Monogononta</taxon>
        <taxon>Pseudotrocha</taxon>
        <taxon>Ploima</taxon>
        <taxon>Brachionidae</taxon>
        <taxon>Brachionus</taxon>
    </lineage>
</organism>
<evidence type="ECO:0000256" key="1">
    <source>
        <dbReference type="ARBA" id="ARBA00004141"/>
    </source>
</evidence>
<feature type="transmembrane region" description="Helical" evidence="5">
    <location>
        <begin position="94"/>
        <end position="117"/>
    </location>
</feature>
<dbReference type="OrthoDB" id="6415790at2759"/>
<feature type="transmembrane region" description="Helical" evidence="5">
    <location>
        <begin position="314"/>
        <end position="336"/>
    </location>
</feature>
<protein>
    <recommendedName>
        <fullName evidence="8">Acetyl-coenzyme A transporter 1</fullName>
    </recommendedName>
</protein>
<dbReference type="GO" id="GO:0008521">
    <property type="term" value="F:acetyl-CoA transmembrane transporter activity"/>
    <property type="evidence" value="ECO:0007669"/>
    <property type="project" value="InterPro"/>
</dbReference>
<evidence type="ECO:0000313" key="7">
    <source>
        <dbReference type="Proteomes" id="UP000663879"/>
    </source>
</evidence>
<proteinExistence type="predicted"/>
<gene>
    <name evidence="6" type="ORF">OXX778_LOCUS11856</name>
</gene>
<dbReference type="AlphaFoldDB" id="A0A814A7L9"/>
<dbReference type="Proteomes" id="UP000663879">
    <property type="component" value="Unassembled WGS sequence"/>
</dbReference>
<keyword evidence="2 5" id="KW-0812">Transmembrane</keyword>
<evidence type="ECO:0000256" key="4">
    <source>
        <dbReference type="ARBA" id="ARBA00023136"/>
    </source>
</evidence>
<feature type="transmembrane region" description="Helical" evidence="5">
    <location>
        <begin position="378"/>
        <end position="405"/>
    </location>
</feature>
<feature type="transmembrane region" description="Helical" evidence="5">
    <location>
        <begin position="270"/>
        <end position="294"/>
    </location>
</feature>
<dbReference type="GO" id="GO:0016020">
    <property type="term" value="C:membrane"/>
    <property type="evidence" value="ECO:0007669"/>
    <property type="project" value="UniProtKB-SubCell"/>
</dbReference>
<dbReference type="InterPro" id="IPR036259">
    <property type="entry name" value="MFS_trans_sf"/>
</dbReference>
<dbReference type="Pfam" id="PF13000">
    <property type="entry name" value="Acatn"/>
    <property type="match status" value="2"/>
</dbReference>
<evidence type="ECO:0000256" key="5">
    <source>
        <dbReference type="SAM" id="Phobius"/>
    </source>
</evidence>
<dbReference type="GO" id="GO:0035348">
    <property type="term" value="P:acetyl-CoA transmembrane transport"/>
    <property type="evidence" value="ECO:0007669"/>
    <property type="project" value="InterPro"/>
</dbReference>